<name>A0A2P5E4F6_TREOI</name>
<reference evidence="2" key="1">
    <citation type="submission" date="2016-06" db="EMBL/GenBank/DDBJ databases">
        <title>Parallel loss of symbiosis genes in relatives of nitrogen-fixing non-legume Parasponia.</title>
        <authorList>
            <person name="Van Velzen R."/>
            <person name="Holmer R."/>
            <person name="Bu F."/>
            <person name="Rutten L."/>
            <person name="Van Zeijl A."/>
            <person name="Liu W."/>
            <person name="Santuari L."/>
            <person name="Cao Q."/>
            <person name="Sharma T."/>
            <person name="Shen D."/>
            <person name="Roswanjaya Y."/>
            <person name="Wardhani T."/>
            <person name="Kalhor M.S."/>
            <person name="Jansen J."/>
            <person name="Van den Hoogen J."/>
            <person name="Gungor B."/>
            <person name="Hartog M."/>
            <person name="Hontelez J."/>
            <person name="Verver J."/>
            <person name="Yang W.-C."/>
            <person name="Schijlen E."/>
            <person name="Repin R."/>
            <person name="Schilthuizen M."/>
            <person name="Schranz E."/>
            <person name="Heidstra R."/>
            <person name="Miyata K."/>
            <person name="Fedorova E."/>
            <person name="Kohlen W."/>
            <person name="Bisseling T."/>
            <person name="Smit S."/>
            <person name="Geurts R."/>
        </authorList>
    </citation>
    <scope>NUCLEOTIDE SEQUENCE [LARGE SCALE GENOMIC DNA]</scope>
    <source>
        <strain evidence="2">cv. RG33-2</strain>
    </source>
</reference>
<keyword evidence="2" id="KW-1185">Reference proteome</keyword>
<accession>A0A2P5E4F6</accession>
<proteinExistence type="predicted"/>
<comment type="caution">
    <text evidence="1">The sequence shown here is derived from an EMBL/GenBank/DDBJ whole genome shotgun (WGS) entry which is preliminary data.</text>
</comment>
<sequence length="71" mass="8012">MLKLHSGVEKVFISGLEDSSGFWVDGDENVSCVIKDYYAQLFSSYHPDIASIDDVVSKIFHCILPHFHARP</sequence>
<evidence type="ECO:0000313" key="1">
    <source>
        <dbReference type="EMBL" id="PON80427.1"/>
    </source>
</evidence>
<gene>
    <name evidence="1" type="ORF">TorRG33x02_234310</name>
</gene>
<dbReference type="AlphaFoldDB" id="A0A2P5E4F6"/>
<feature type="non-terminal residue" evidence="1">
    <location>
        <position position="71"/>
    </location>
</feature>
<dbReference type="Proteomes" id="UP000237000">
    <property type="component" value="Unassembled WGS sequence"/>
</dbReference>
<evidence type="ECO:0000313" key="2">
    <source>
        <dbReference type="Proteomes" id="UP000237000"/>
    </source>
</evidence>
<organism evidence="1 2">
    <name type="scientific">Trema orientale</name>
    <name type="common">Charcoal tree</name>
    <name type="synonym">Celtis orientalis</name>
    <dbReference type="NCBI Taxonomy" id="63057"/>
    <lineage>
        <taxon>Eukaryota</taxon>
        <taxon>Viridiplantae</taxon>
        <taxon>Streptophyta</taxon>
        <taxon>Embryophyta</taxon>
        <taxon>Tracheophyta</taxon>
        <taxon>Spermatophyta</taxon>
        <taxon>Magnoliopsida</taxon>
        <taxon>eudicotyledons</taxon>
        <taxon>Gunneridae</taxon>
        <taxon>Pentapetalae</taxon>
        <taxon>rosids</taxon>
        <taxon>fabids</taxon>
        <taxon>Rosales</taxon>
        <taxon>Cannabaceae</taxon>
        <taxon>Trema</taxon>
    </lineage>
</organism>
<dbReference type="InParanoid" id="A0A2P5E4F6"/>
<protein>
    <submittedName>
        <fullName evidence="1">Uncharacterized protein</fullName>
    </submittedName>
</protein>
<dbReference type="EMBL" id="JXTC01000231">
    <property type="protein sequence ID" value="PON80427.1"/>
    <property type="molecule type" value="Genomic_DNA"/>
</dbReference>